<gene>
    <name evidence="2" type="ORF">EDC23_2465</name>
</gene>
<keyword evidence="1" id="KW-0812">Transmembrane</keyword>
<proteinExistence type="predicted"/>
<dbReference type="AlphaFoldDB" id="A0A4R8IQD6"/>
<keyword evidence="3" id="KW-1185">Reference proteome</keyword>
<organism evidence="2 3">
    <name type="scientific">Thiohalophilus thiocyanatoxydans</name>
    <dbReference type="NCBI Taxonomy" id="381308"/>
    <lineage>
        <taxon>Bacteria</taxon>
        <taxon>Pseudomonadati</taxon>
        <taxon>Pseudomonadota</taxon>
        <taxon>Gammaproteobacteria</taxon>
        <taxon>Thiohalomonadales</taxon>
        <taxon>Thiohalophilaceae</taxon>
        <taxon>Thiohalophilus</taxon>
    </lineage>
</organism>
<keyword evidence="1" id="KW-0472">Membrane</keyword>
<sequence>MDDSLNSSEPTSRTARRARLLSASDGGSVRKSLRERLRILTLIPLFFVASPASAIELESDSDVATAGYYQLKWENGDKEVRFEIEEADNPAFDEARELYQGRDRATVVTGRSDGIYYYRARTVGVDGSTGDWSDTVKVEIDHHPLSRALGFFSAGAIVFIAILVAILIGNRRYHIKESV</sequence>
<dbReference type="EMBL" id="SOQX01000007">
    <property type="protein sequence ID" value="TDX99678.1"/>
    <property type="molecule type" value="Genomic_DNA"/>
</dbReference>
<accession>A0A4R8IQD6</accession>
<evidence type="ECO:0000256" key="1">
    <source>
        <dbReference type="SAM" id="Phobius"/>
    </source>
</evidence>
<name>A0A4R8IQD6_9GAMM</name>
<protein>
    <recommendedName>
        <fullName evidence="4">Fibronectin type-III domain-containing protein</fullName>
    </recommendedName>
</protein>
<dbReference type="RefSeq" id="WP_208321369.1">
    <property type="nucleotide sequence ID" value="NZ_SOQX01000007.1"/>
</dbReference>
<comment type="caution">
    <text evidence="2">The sequence shown here is derived from an EMBL/GenBank/DDBJ whole genome shotgun (WGS) entry which is preliminary data.</text>
</comment>
<dbReference type="InterPro" id="IPR013783">
    <property type="entry name" value="Ig-like_fold"/>
</dbReference>
<dbReference type="Gene3D" id="2.60.40.10">
    <property type="entry name" value="Immunoglobulins"/>
    <property type="match status" value="1"/>
</dbReference>
<evidence type="ECO:0000313" key="2">
    <source>
        <dbReference type="EMBL" id="TDX99678.1"/>
    </source>
</evidence>
<feature type="transmembrane region" description="Helical" evidence="1">
    <location>
        <begin position="148"/>
        <end position="168"/>
    </location>
</feature>
<keyword evidence="1" id="KW-1133">Transmembrane helix</keyword>
<dbReference type="Proteomes" id="UP000294914">
    <property type="component" value="Unassembled WGS sequence"/>
</dbReference>
<evidence type="ECO:0008006" key="4">
    <source>
        <dbReference type="Google" id="ProtNLM"/>
    </source>
</evidence>
<reference evidence="2 3" key="1">
    <citation type="submission" date="2019-03" db="EMBL/GenBank/DDBJ databases">
        <title>Genomic Encyclopedia of Type Strains, Phase IV (KMG-IV): sequencing the most valuable type-strain genomes for metagenomic binning, comparative biology and taxonomic classification.</title>
        <authorList>
            <person name="Goeker M."/>
        </authorList>
    </citation>
    <scope>NUCLEOTIDE SEQUENCE [LARGE SCALE GENOMIC DNA]</scope>
    <source>
        <strain evidence="2 3">DSM 16326</strain>
    </source>
</reference>
<evidence type="ECO:0000313" key="3">
    <source>
        <dbReference type="Proteomes" id="UP000294914"/>
    </source>
</evidence>